<dbReference type="Proteomes" id="UP000323297">
    <property type="component" value="Unassembled WGS sequence"/>
</dbReference>
<evidence type="ECO:0000313" key="2">
    <source>
        <dbReference type="EMBL" id="KAA1140273.1"/>
    </source>
</evidence>
<accession>A0A5B0ST34</accession>
<feature type="non-terminal residue" evidence="2">
    <location>
        <position position="22"/>
    </location>
</feature>
<comment type="caution">
    <text evidence="2">The sequence shown here is derived from an EMBL/GenBank/DDBJ whole genome shotgun (WGS) entry which is preliminary data.</text>
</comment>
<dbReference type="AlphaFoldDB" id="A0A5B0ST34"/>
<proteinExistence type="predicted"/>
<evidence type="ECO:0000313" key="3">
    <source>
        <dbReference type="Proteomes" id="UP000323297"/>
    </source>
</evidence>
<reference evidence="2 3" key="1">
    <citation type="submission" date="2019-08" db="EMBL/GenBank/DDBJ databases">
        <title>Draft genome sequence of Citrobacter portucalensis strain isolated from green turtle.</title>
        <authorList>
            <person name="Fernandes M.R."/>
            <person name="Sellera F.P."/>
            <person name="Goldeberg D.W."/>
            <person name="Costa D.C."/>
            <person name="Lincopan N."/>
        </authorList>
    </citation>
    <scope>NUCLEOTIDE SEQUENCE [LARGE SCALE GENOMIC DNA]</scope>
    <source>
        <strain evidence="2 3">TV06</strain>
    </source>
</reference>
<evidence type="ECO:0000256" key="1">
    <source>
        <dbReference type="SAM" id="MobiDB-lite"/>
    </source>
</evidence>
<feature type="region of interest" description="Disordered" evidence="1">
    <location>
        <begin position="1"/>
        <end position="22"/>
    </location>
</feature>
<protein>
    <submittedName>
        <fullName evidence="2">Tellurium resistance protein TerX</fullName>
    </submittedName>
</protein>
<dbReference type="EMBL" id="VTZD01000069">
    <property type="protein sequence ID" value="KAA1140273.1"/>
    <property type="molecule type" value="Genomic_DNA"/>
</dbReference>
<gene>
    <name evidence="2" type="ORF">D3H66_25345</name>
</gene>
<name>A0A5B0ST34_9ENTR</name>
<sequence length="22" mass="2372">MSLSLSKGQGVSLKKNEYDLSS</sequence>
<organism evidence="2 3">
    <name type="scientific">Citrobacter portucalensis</name>
    <dbReference type="NCBI Taxonomy" id="1639133"/>
    <lineage>
        <taxon>Bacteria</taxon>
        <taxon>Pseudomonadati</taxon>
        <taxon>Pseudomonadota</taxon>
        <taxon>Gammaproteobacteria</taxon>
        <taxon>Enterobacterales</taxon>
        <taxon>Enterobacteriaceae</taxon>
        <taxon>Citrobacter</taxon>
        <taxon>Citrobacter freundii complex</taxon>
    </lineage>
</organism>